<protein>
    <submittedName>
        <fullName evidence="1">EpsG family protein</fullName>
    </submittedName>
</protein>
<accession>A0AC61RSD5</accession>
<name>A0AC61RSD5_9FIRM</name>
<organism evidence="1 2">
    <name type="scientific">Petralouisia muris</name>
    <dbReference type="NCBI Taxonomy" id="3032872"/>
    <lineage>
        <taxon>Bacteria</taxon>
        <taxon>Bacillati</taxon>
        <taxon>Bacillota</taxon>
        <taxon>Clostridia</taxon>
        <taxon>Lachnospirales</taxon>
        <taxon>Lachnospiraceae</taxon>
        <taxon>Petralouisia</taxon>
    </lineage>
</organism>
<evidence type="ECO:0000313" key="2">
    <source>
        <dbReference type="Proteomes" id="UP000304953"/>
    </source>
</evidence>
<keyword evidence="2" id="KW-1185">Reference proteome</keyword>
<proteinExistence type="predicted"/>
<dbReference type="Proteomes" id="UP000304953">
    <property type="component" value="Unassembled WGS sequence"/>
</dbReference>
<gene>
    <name evidence="1" type="ORF">E5329_19680</name>
</gene>
<reference evidence="1" key="1">
    <citation type="submission" date="2019-04" db="EMBL/GenBank/DDBJ databases">
        <title>Microbes associate with the intestines of laboratory mice.</title>
        <authorList>
            <person name="Navarre W."/>
            <person name="Wong E."/>
            <person name="Huang K."/>
            <person name="Tropini C."/>
            <person name="Ng K."/>
            <person name="Yu B."/>
        </authorList>
    </citation>
    <scope>NUCLEOTIDE SEQUENCE</scope>
    <source>
        <strain evidence="1">NM01_1-7b</strain>
    </source>
</reference>
<sequence>MLRKRLHCHDKNYPPIHKERSSTMAVYYVTISLLTGLGYFTAGKKENQKHTVCYLALAFVLFSFLASFRYAIGFDYFSYQNIYHLVIPWSFQDIFLYHKSEPFYYLICKLFSLTGCPFPVFLTFVNLFLMAAAIRFISRDSKIPWVSVYLYLTLQFLAYNMNLIRQSIAAAFFMLAYPYLKHRKLLPYTVLTVLGGLFHNSLWFVWPLYFVLPRKHSRKCLGLLLAAACLCYYFFDPLFSLLAPVLPARYARYQGGYFWNANGFEYVLLPAAYLLLICLFRNRIADPQQRAIYVNSAFYQFIINLFITKHFILERFAVYPFVFSLLAIPEIIDSYRQEHYCPEAEDAGSSHKKTGTQTLTYRRILFLFLSFGMAWFLFSAAEGFHRVYPYVSLLDKSISLPD</sequence>
<evidence type="ECO:0000313" key="1">
    <source>
        <dbReference type="EMBL" id="TGY91945.1"/>
    </source>
</evidence>
<comment type="caution">
    <text evidence="1">The sequence shown here is derived from an EMBL/GenBank/DDBJ whole genome shotgun (WGS) entry which is preliminary data.</text>
</comment>
<dbReference type="EMBL" id="SRYA01000049">
    <property type="protein sequence ID" value="TGY91945.1"/>
    <property type="molecule type" value="Genomic_DNA"/>
</dbReference>